<dbReference type="Proteomes" id="UP000664417">
    <property type="component" value="Unassembled WGS sequence"/>
</dbReference>
<dbReference type="Pfam" id="PF00072">
    <property type="entry name" value="Response_reg"/>
    <property type="match status" value="1"/>
</dbReference>
<evidence type="ECO:0000313" key="4">
    <source>
        <dbReference type="EMBL" id="MBO1317250.1"/>
    </source>
</evidence>
<dbReference type="PANTHER" id="PTHR44591">
    <property type="entry name" value="STRESS RESPONSE REGULATOR PROTEIN 1"/>
    <property type="match status" value="1"/>
</dbReference>
<dbReference type="InterPro" id="IPR001789">
    <property type="entry name" value="Sig_transdc_resp-reg_receiver"/>
</dbReference>
<dbReference type="AlphaFoldDB" id="A0A8J7Q125"/>
<sequence>MDNPELLIVDDEPVNIQVLSAVLKDRYRIRFAVSGEQALAMVQDHPPDLILLDIMMPDMSGIELCKLLKAKPATQSVPILFVTSNQEREVEVEGLSVGAMDFIYKPIRPHLVRARVANYLELKSARDQLAG</sequence>
<dbReference type="Gene3D" id="3.40.50.2300">
    <property type="match status" value="1"/>
</dbReference>
<keyword evidence="1 2" id="KW-0597">Phosphoprotein</keyword>
<gene>
    <name evidence="4" type="ORF">J3U88_02175</name>
    <name evidence="5" type="ORF">J3U88_08815</name>
</gene>
<name>A0A8J7Q125_9BACT</name>
<dbReference type="EMBL" id="JAFREP010000002">
    <property type="protein sequence ID" value="MBO1317250.1"/>
    <property type="molecule type" value="Genomic_DNA"/>
</dbReference>
<dbReference type="InterPro" id="IPR050595">
    <property type="entry name" value="Bact_response_regulator"/>
</dbReference>
<dbReference type="RefSeq" id="WP_207856487.1">
    <property type="nucleotide sequence ID" value="NZ_JAFREP010000002.1"/>
</dbReference>
<dbReference type="PROSITE" id="PS50110">
    <property type="entry name" value="RESPONSE_REGULATORY"/>
    <property type="match status" value="1"/>
</dbReference>
<proteinExistence type="predicted"/>
<reference evidence="4" key="1">
    <citation type="submission" date="2021-03" db="EMBL/GenBank/DDBJ databases">
        <authorList>
            <person name="Wang G."/>
        </authorList>
    </citation>
    <scope>NUCLEOTIDE SEQUENCE</scope>
    <source>
        <strain evidence="4">KCTC 12899</strain>
    </source>
</reference>
<feature type="domain" description="Response regulatory" evidence="3">
    <location>
        <begin position="5"/>
        <end position="120"/>
    </location>
</feature>
<organism evidence="4 6">
    <name type="scientific">Acanthopleuribacter pedis</name>
    <dbReference type="NCBI Taxonomy" id="442870"/>
    <lineage>
        <taxon>Bacteria</taxon>
        <taxon>Pseudomonadati</taxon>
        <taxon>Acidobacteriota</taxon>
        <taxon>Holophagae</taxon>
        <taxon>Acanthopleuribacterales</taxon>
        <taxon>Acanthopleuribacteraceae</taxon>
        <taxon>Acanthopleuribacter</taxon>
    </lineage>
</organism>
<protein>
    <submittedName>
        <fullName evidence="4">Response regulator</fullName>
    </submittedName>
</protein>
<feature type="modified residue" description="4-aspartylphosphate" evidence="2">
    <location>
        <position position="53"/>
    </location>
</feature>
<dbReference type="GO" id="GO:0000160">
    <property type="term" value="P:phosphorelay signal transduction system"/>
    <property type="evidence" value="ECO:0007669"/>
    <property type="project" value="InterPro"/>
</dbReference>
<evidence type="ECO:0000256" key="2">
    <source>
        <dbReference type="PROSITE-ProRule" id="PRU00169"/>
    </source>
</evidence>
<evidence type="ECO:0000313" key="6">
    <source>
        <dbReference type="Proteomes" id="UP000664417"/>
    </source>
</evidence>
<evidence type="ECO:0000313" key="5">
    <source>
        <dbReference type="EMBL" id="MBO1318557.1"/>
    </source>
</evidence>
<accession>A0A8J7Q125</accession>
<evidence type="ECO:0000256" key="1">
    <source>
        <dbReference type="ARBA" id="ARBA00022553"/>
    </source>
</evidence>
<keyword evidence="6" id="KW-1185">Reference proteome</keyword>
<dbReference type="InterPro" id="IPR011006">
    <property type="entry name" value="CheY-like_superfamily"/>
</dbReference>
<evidence type="ECO:0000259" key="3">
    <source>
        <dbReference type="PROSITE" id="PS50110"/>
    </source>
</evidence>
<comment type="caution">
    <text evidence="4">The sequence shown here is derived from an EMBL/GenBank/DDBJ whole genome shotgun (WGS) entry which is preliminary data.</text>
</comment>
<dbReference type="SMART" id="SM00448">
    <property type="entry name" value="REC"/>
    <property type="match status" value="1"/>
</dbReference>
<dbReference type="EMBL" id="JAFREP010000006">
    <property type="protein sequence ID" value="MBO1318557.1"/>
    <property type="molecule type" value="Genomic_DNA"/>
</dbReference>
<dbReference type="SUPFAM" id="SSF52172">
    <property type="entry name" value="CheY-like"/>
    <property type="match status" value="1"/>
</dbReference>
<dbReference type="PANTHER" id="PTHR44591:SF3">
    <property type="entry name" value="RESPONSE REGULATORY DOMAIN-CONTAINING PROTEIN"/>
    <property type="match status" value="1"/>
</dbReference>